<feature type="region of interest" description="Disordered" evidence="3">
    <location>
        <begin position="429"/>
        <end position="493"/>
    </location>
</feature>
<feature type="compositionally biased region" description="Basic and acidic residues" evidence="3">
    <location>
        <begin position="1025"/>
        <end position="1035"/>
    </location>
</feature>
<dbReference type="GO" id="GO:0000184">
    <property type="term" value="P:nuclear-transcribed mRNA catabolic process, nonsense-mediated decay"/>
    <property type="evidence" value="ECO:0007669"/>
    <property type="project" value="InterPro"/>
</dbReference>
<dbReference type="GO" id="GO:0005737">
    <property type="term" value="C:cytoplasm"/>
    <property type="evidence" value="ECO:0007669"/>
    <property type="project" value="UniProtKB-SubCell"/>
</dbReference>
<comment type="caution">
    <text evidence="5">The sequence shown here is derived from an EMBL/GenBank/DDBJ whole genome shotgun (WGS) entry which is preliminary data.</text>
</comment>
<feature type="region of interest" description="Disordered" evidence="3">
    <location>
        <begin position="1"/>
        <end position="37"/>
    </location>
</feature>
<sequence>MSTSTGPGDSATASTATGLNKDKDVTTTKETTARHKRRIELRELNLAALDPSASPSLGKLDSSLKRHQTLLTRLRSSLHTPANIPGILSDIKTLALEKYIEEAVGATLEGLGRCKTGAEVQGAVEIISALHQRFPELFTPPFVASLLAALKPTISTANTAAPAEREIKEKEDSARVIKQRGLLRILGELEVVGIVSAPPTKGGQQGQTGEVCWGVLKELLTADKESLALAAPLGIAFAKHLGHLYLPPAPPSTDGDSTTPAEPSTHDFPSLASSTTEPSTDEELVPREVKDKFRKLLVAYLEALGRRETKRHVELQKADKRNHEAYIRSGEVFEDREKMYEKSVKAWERGWASVTQLSELLSLPVPALPSLSSSTLTGSLITSGTSAFAASGEEVGGPGSLWIDEEDKRFYEDLKELRGEVPAGFLGVAVSKEGEGKEEGEKKEEGDVEMAEPAVEGESAPAEESADGPEENPTTTASTELASAEPDPSLPAGPAAQLTALFARLSEASSRATIDAVAVDFAFLNSKAARRRLVKFLGSVNRNRQDILPYYARLVGTLDPFMPDIGKELVALLEDEFRYLQRKKNTDMAETRSKNLRFLSELTKFRVTPIHSILHIFKVLLDDFTGPNVDNLCTVLEGCGRFLLRSEATSEKMRAVLETMKRKKAAMHLDQRQITILENAYYQCDPPDRPAIAPKERTPMQLYIRHLFYNALTRNSSDRVLKLVRKLHWEDPAIVRKLHSAFTKVWKIKYSNVHLFAVLLYDLGRYHPDFSVAVIDEVLENIRVGMEVSSFKYNQQRVATIKYLGELYNYRVIDSRVVFDTLWSLVTFGHPEGRPYPDVPSPIDPVDDCFRVRLVCTLLDTCGSCFERGALKKKLDSFLTFFQMYTLSKGTLPMDVEFMLSDTFESLRPKLVLFKTFGEAAVAVEEMMAAVAKAGPVEDEPEEIEAEGGAEGRRAGAGEEGDEAEDGEESDDTIGEDDDGIALTDSESESEDEALSRPKDPNAITQEEEDEFNRELAKMMAGAGEGRKTSERKPALMDVGVPFVKKARGGTGRLQQQEEEDEMVEGEEQTQKGMKFTLLTKKGSKQQTLSMEIPLESSIAVHTLEKRAQDKAEQQQLKRLVLDYEQREEASEKQALKDTLLRRGINLKFQPPPSNHSSLPTPGPLRNAP</sequence>
<feature type="domain" description="MIF4G" evidence="4">
    <location>
        <begin position="702"/>
        <end position="910"/>
    </location>
</feature>
<reference evidence="5 6" key="1">
    <citation type="submission" date="2016-07" db="EMBL/GenBank/DDBJ databases">
        <title>Pervasive Adenine N6-methylation of Active Genes in Fungi.</title>
        <authorList>
            <consortium name="DOE Joint Genome Institute"/>
            <person name="Mondo S.J."/>
            <person name="Dannebaum R.O."/>
            <person name="Kuo R.C."/>
            <person name="Labutti K."/>
            <person name="Haridas S."/>
            <person name="Kuo A."/>
            <person name="Salamov A."/>
            <person name="Ahrendt S.R."/>
            <person name="Lipzen A."/>
            <person name="Sullivan W."/>
            <person name="Andreopoulos W.B."/>
            <person name="Clum A."/>
            <person name="Lindquist E."/>
            <person name="Daum C."/>
            <person name="Ramamoorthy G.K."/>
            <person name="Gryganskyi A."/>
            <person name="Culley D."/>
            <person name="Magnuson J.K."/>
            <person name="James T.Y."/>
            <person name="O'Malley M.A."/>
            <person name="Stajich J.E."/>
            <person name="Spatafora J.W."/>
            <person name="Visel A."/>
            <person name="Grigoriev I.V."/>
        </authorList>
    </citation>
    <scope>NUCLEOTIDE SEQUENCE [LARGE SCALE GENOMIC DNA]</scope>
    <source>
        <strain evidence="5 6">62-1032</strain>
    </source>
</reference>
<dbReference type="FunFam" id="1.25.40.180:FF:000037">
    <property type="entry name" value="Nonsense-mediated mRNA decay factor (Upf2)"/>
    <property type="match status" value="1"/>
</dbReference>
<dbReference type="Gene3D" id="4.10.80.160">
    <property type="match status" value="1"/>
</dbReference>
<gene>
    <name evidence="5" type="ORF">BCR35DRAFT_278094</name>
</gene>
<dbReference type="InterPro" id="IPR016024">
    <property type="entry name" value="ARM-type_fold"/>
</dbReference>
<feature type="region of interest" description="Disordered" evidence="3">
    <location>
        <begin position="933"/>
        <end position="1070"/>
    </location>
</feature>
<dbReference type="GO" id="GO:0035145">
    <property type="term" value="C:exon-exon junction complex"/>
    <property type="evidence" value="ECO:0007669"/>
    <property type="project" value="TreeGrafter"/>
</dbReference>
<feature type="compositionally biased region" description="Polar residues" evidence="3">
    <location>
        <begin position="1"/>
        <end position="18"/>
    </location>
</feature>
<dbReference type="STRING" id="106004.A0A1Y2FL58"/>
<comment type="subcellular location">
    <subcellularLocation>
        <location evidence="1">Cytoplasm</location>
    </subcellularLocation>
</comment>
<dbReference type="InterPro" id="IPR007193">
    <property type="entry name" value="Upf2/Nmd2_C"/>
</dbReference>
<dbReference type="AlphaFoldDB" id="A0A1Y2FL58"/>
<name>A0A1Y2FL58_9BASI</name>
<keyword evidence="2" id="KW-0963">Cytoplasm</keyword>
<proteinExistence type="predicted"/>
<feature type="region of interest" description="Disordered" evidence="3">
    <location>
        <begin position="248"/>
        <end position="286"/>
    </location>
</feature>
<dbReference type="PANTHER" id="PTHR12839">
    <property type="entry name" value="NONSENSE-MEDIATED MRNA DECAY PROTEIN 2 UP-FRAMESHIFT SUPPRESSOR 2"/>
    <property type="match status" value="1"/>
</dbReference>
<keyword evidence="6" id="KW-1185">Reference proteome</keyword>
<dbReference type="OrthoDB" id="27832at2759"/>
<dbReference type="Gene3D" id="1.25.40.180">
    <property type="match status" value="3"/>
</dbReference>
<feature type="domain" description="MIF4G" evidence="4">
    <location>
        <begin position="495"/>
        <end position="687"/>
    </location>
</feature>
<dbReference type="InParanoid" id="A0A1Y2FL58"/>
<dbReference type="EMBL" id="MCGR01000017">
    <property type="protein sequence ID" value="ORY84710.1"/>
    <property type="molecule type" value="Genomic_DNA"/>
</dbReference>
<evidence type="ECO:0000256" key="1">
    <source>
        <dbReference type="ARBA" id="ARBA00004496"/>
    </source>
</evidence>
<dbReference type="SMART" id="SM00543">
    <property type="entry name" value="MIF4G"/>
    <property type="match status" value="2"/>
</dbReference>
<evidence type="ECO:0000259" key="4">
    <source>
        <dbReference type="SMART" id="SM00543"/>
    </source>
</evidence>
<dbReference type="Pfam" id="PF04050">
    <property type="entry name" value="Upf2"/>
    <property type="match status" value="1"/>
</dbReference>
<feature type="region of interest" description="Disordered" evidence="3">
    <location>
        <begin position="1146"/>
        <end position="1169"/>
    </location>
</feature>
<dbReference type="InterPro" id="IPR039762">
    <property type="entry name" value="Nmd2/UPF2"/>
</dbReference>
<feature type="compositionally biased region" description="Basic and acidic residues" evidence="3">
    <location>
        <begin position="432"/>
        <end position="445"/>
    </location>
</feature>
<evidence type="ECO:0000313" key="6">
    <source>
        <dbReference type="Proteomes" id="UP000193467"/>
    </source>
</evidence>
<dbReference type="Pfam" id="PF02854">
    <property type="entry name" value="MIF4G"/>
    <property type="match status" value="2"/>
</dbReference>
<accession>A0A1Y2FL58</accession>
<dbReference type="Proteomes" id="UP000193467">
    <property type="component" value="Unassembled WGS sequence"/>
</dbReference>
<evidence type="ECO:0000256" key="3">
    <source>
        <dbReference type="SAM" id="MobiDB-lite"/>
    </source>
</evidence>
<evidence type="ECO:0000256" key="2">
    <source>
        <dbReference type="ARBA" id="ARBA00022490"/>
    </source>
</evidence>
<protein>
    <submittedName>
        <fullName evidence="5">Armadillo-type protein</fullName>
    </submittedName>
</protein>
<dbReference type="GO" id="GO:0003723">
    <property type="term" value="F:RNA binding"/>
    <property type="evidence" value="ECO:0007669"/>
    <property type="project" value="InterPro"/>
</dbReference>
<organism evidence="5 6">
    <name type="scientific">Leucosporidium creatinivorum</name>
    <dbReference type="NCBI Taxonomy" id="106004"/>
    <lineage>
        <taxon>Eukaryota</taxon>
        <taxon>Fungi</taxon>
        <taxon>Dikarya</taxon>
        <taxon>Basidiomycota</taxon>
        <taxon>Pucciniomycotina</taxon>
        <taxon>Microbotryomycetes</taxon>
        <taxon>Leucosporidiales</taxon>
        <taxon>Leucosporidium</taxon>
    </lineage>
</organism>
<dbReference type="InterPro" id="IPR003890">
    <property type="entry name" value="MIF4G-like_typ-3"/>
</dbReference>
<dbReference type="PANTHER" id="PTHR12839:SF7">
    <property type="entry name" value="REGULATOR OF NONSENSE TRANSCRIPTS 2"/>
    <property type="match status" value="1"/>
</dbReference>
<evidence type="ECO:0000313" key="5">
    <source>
        <dbReference type="EMBL" id="ORY84710.1"/>
    </source>
</evidence>
<feature type="compositionally biased region" description="Basic and acidic residues" evidence="3">
    <location>
        <begin position="20"/>
        <end position="33"/>
    </location>
</feature>
<feature type="compositionally biased region" description="Acidic residues" evidence="3">
    <location>
        <begin position="959"/>
        <end position="993"/>
    </location>
</feature>
<dbReference type="SUPFAM" id="SSF48371">
    <property type="entry name" value="ARM repeat"/>
    <property type="match status" value="2"/>
</dbReference>
<feature type="compositionally biased region" description="Acidic residues" evidence="3">
    <location>
        <begin position="1057"/>
        <end position="1068"/>
    </location>
</feature>
<feature type="compositionally biased region" description="Acidic residues" evidence="3">
    <location>
        <begin position="937"/>
        <end position="948"/>
    </location>
</feature>
<feature type="compositionally biased region" description="Low complexity" evidence="3">
    <location>
        <begin position="474"/>
        <end position="485"/>
    </location>
</feature>
<dbReference type="FunCoup" id="A0A1Y2FL58">
    <property type="interactions" value="686"/>
</dbReference>